<feature type="coiled-coil region" evidence="1">
    <location>
        <begin position="52"/>
        <end position="86"/>
    </location>
</feature>
<dbReference type="AlphaFoldDB" id="B1BY61"/>
<proteinExistence type="predicted"/>
<sequence>MLYTVEQVSKELNISKQAIYKQLKKEEFKQFIVIEKGIKHIREEGLNCLMGVDSKDLLIKEQRAEIERLREENKRLMSLLEQQNTIILNSQELQKQALTNTEILLLKKREELKRRNEEFNKHSKLYNWVRLKFSY</sequence>
<organism evidence="2 3">
    <name type="scientific">Clostridium perfringens E str. JGS1987</name>
    <dbReference type="NCBI Taxonomy" id="451755"/>
    <lineage>
        <taxon>Bacteria</taxon>
        <taxon>Bacillati</taxon>
        <taxon>Bacillota</taxon>
        <taxon>Clostridia</taxon>
        <taxon>Eubacteriales</taxon>
        <taxon>Clostridiaceae</taxon>
        <taxon>Clostridium</taxon>
    </lineage>
</organism>
<gene>
    <name evidence="2" type="ORF">AC3_A0396</name>
</gene>
<dbReference type="EMBL" id="ABDW01000058">
    <property type="protein sequence ID" value="EDT13378.1"/>
    <property type="molecule type" value="Genomic_DNA"/>
</dbReference>
<evidence type="ECO:0000313" key="3">
    <source>
        <dbReference type="Proteomes" id="UP000005337"/>
    </source>
</evidence>
<protein>
    <submittedName>
        <fullName evidence="2">Uncharacterized protein</fullName>
    </submittedName>
</protein>
<evidence type="ECO:0000313" key="2">
    <source>
        <dbReference type="EMBL" id="EDT13378.1"/>
    </source>
</evidence>
<comment type="caution">
    <text evidence="2">The sequence shown here is derived from an EMBL/GenBank/DDBJ whole genome shotgun (WGS) entry which is preliminary data.</text>
</comment>
<accession>B1BY61</accession>
<name>B1BY61_CLOPF</name>
<evidence type="ECO:0000256" key="1">
    <source>
        <dbReference type="SAM" id="Coils"/>
    </source>
</evidence>
<reference evidence="2 3" key="1">
    <citation type="submission" date="2007-07" db="EMBL/GenBank/DDBJ databases">
        <title>Annotation of Clostridium perfringens E str. JGS1987.</title>
        <authorList>
            <person name="Paulsen I."/>
            <person name="Sebastian Y."/>
        </authorList>
    </citation>
    <scope>NUCLEOTIDE SEQUENCE [LARGE SCALE GENOMIC DNA]</scope>
    <source>
        <strain evidence="3">E str. JGS1987</strain>
    </source>
</reference>
<dbReference type="RefSeq" id="WP_003466598.1">
    <property type="nucleotide sequence ID" value="NZ_ABDW01000058.1"/>
</dbReference>
<keyword evidence="1" id="KW-0175">Coiled coil</keyword>
<dbReference type="Proteomes" id="UP000005337">
    <property type="component" value="Unassembled WGS sequence"/>
</dbReference>